<feature type="transmembrane region" description="Helical" evidence="7">
    <location>
        <begin position="141"/>
        <end position="161"/>
    </location>
</feature>
<keyword evidence="4 7" id="KW-0812">Transmembrane</keyword>
<evidence type="ECO:0000256" key="5">
    <source>
        <dbReference type="ARBA" id="ARBA00022989"/>
    </source>
</evidence>
<feature type="transmembrane region" description="Helical" evidence="7">
    <location>
        <begin position="72"/>
        <end position="91"/>
    </location>
</feature>
<evidence type="ECO:0000313" key="8">
    <source>
        <dbReference type="EMBL" id="RIH89118.1"/>
    </source>
</evidence>
<dbReference type="OrthoDB" id="21094at2"/>
<keyword evidence="3" id="KW-1003">Cell membrane</keyword>
<evidence type="ECO:0000256" key="7">
    <source>
        <dbReference type="RuleBase" id="RU362048"/>
    </source>
</evidence>
<dbReference type="PANTHER" id="PTHR33508:SF1">
    <property type="entry name" value="UPF0056 MEMBRANE PROTEIN YHCE"/>
    <property type="match status" value="1"/>
</dbReference>
<dbReference type="GO" id="GO:0005886">
    <property type="term" value="C:plasma membrane"/>
    <property type="evidence" value="ECO:0007669"/>
    <property type="project" value="UniProtKB-SubCell"/>
</dbReference>
<evidence type="ECO:0000256" key="6">
    <source>
        <dbReference type="ARBA" id="ARBA00023136"/>
    </source>
</evidence>
<feature type="transmembrane region" description="Helical" evidence="7">
    <location>
        <begin position="182"/>
        <end position="203"/>
    </location>
</feature>
<evidence type="ECO:0000256" key="3">
    <source>
        <dbReference type="ARBA" id="ARBA00022475"/>
    </source>
</evidence>
<dbReference type="AlphaFoldDB" id="A0A399EYM5"/>
<evidence type="ECO:0000313" key="9">
    <source>
        <dbReference type="Proteomes" id="UP000265341"/>
    </source>
</evidence>
<dbReference type="Proteomes" id="UP000265341">
    <property type="component" value="Unassembled WGS sequence"/>
</dbReference>
<comment type="similarity">
    <text evidence="2 7">Belongs to the UPF0056 (MarC) family.</text>
</comment>
<feature type="transmembrane region" description="Helical" evidence="7">
    <location>
        <begin position="40"/>
        <end position="60"/>
    </location>
</feature>
<dbReference type="PANTHER" id="PTHR33508">
    <property type="entry name" value="UPF0056 MEMBRANE PROTEIN YHCE"/>
    <property type="match status" value="1"/>
</dbReference>
<keyword evidence="9" id="KW-1185">Reference proteome</keyword>
<protein>
    <recommendedName>
        <fullName evidence="7">UPF0056 membrane protein</fullName>
    </recommendedName>
</protein>
<reference evidence="8 9" key="1">
    <citation type="submission" date="2018-08" db="EMBL/GenBank/DDBJ databases">
        <title>Meiothermus roseus NBRC 110900 genome sequencing project.</title>
        <authorList>
            <person name="Da Costa M.S."/>
            <person name="Albuquerque L."/>
            <person name="Raposo P."/>
            <person name="Froufe H.J.C."/>
            <person name="Barroso C.S."/>
            <person name="Egas C."/>
        </authorList>
    </citation>
    <scope>NUCLEOTIDE SEQUENCE [LARGE SCALE GENOMIC DNA]</scope>
    <source>
        <strain evidence="8 9">NBRC 110900</strain>
    </source>
</reference>
<sequence>MLELASKAFLTFFVVIDPVGVVPIFVALAGNRPRPEQLRIARKAILVAGGVILFFALVGGPLLERLGISLEALRIAGGILLFRIAVDMVFAHWERETKEEQDEARERSDVSVFPLAIPLIAGPGTLASVLILAGESRRVEFGLWIVLGMAAVVLVMAYFLLRASSRLRFLLGRTGINVITRVLGLLLAALAVQYVADGARAFLES</sequence>
<organism evidence="8 9">
    <name type="scientific">Calidithermus roseus</name>
    <dbReference type="NCBI Taxonomy" id="1644118"/>
    <lineage>
        <taxon>Bacteria</taxon>
        <taxon>Thermotogati</taxon>
        <taxon>Deinococcota</taxon>
        <taxon>Deinococci</taxon>
        <taxon>Thermales</taxon>
        <taxon>Thermaceae</taxon>
        <taxon>Calidithermus</taxon>
    </lineage>
</organism>
<evidence type="ECO:0000256" key="1">
    <source>
        <dbReference type="ARBA" id="ARBA00004651"/>
    </source>
</evidence>
<dbReference type="RefSeq" id="WP_119275857.1">
    <property type="nucleotide sequence ID" value="NZ_QWLA01000005.1"/>
</dbReference>
<feature type="transmembrane region" description="Helical" evidence="7">
    <location>
        <begin position="112"/>
        <end position="135"/>
    </location>
</feature>
<comment type="caution">
    <text evidence="8">The sequence shown here is derived from an EMBL/GenBank/DDBJ whole genome shotgun (WGS) entry which is preliminary data.</text>
</comment>
<keyword evidence="5 7" id="KW-1133">Transmembrane helix</keyword>
<evidence type="ECO:0000256" key="2">
    <source>
        <dbReference type="ARBA" id="ARBA00009784"/>
    </source>
</evidence>
<comment type="subcellular location">
    <subcellularLocation>
        <location evidence="1 7">Cell membrane</location>
        <topology evidence="1 7">Multi-pass membrane protein</topology>
    </subcellularLocation>
</comment>
<keyword evidence="6 7" id="KW-0472">Membrane</keyword>
<dbReference type="InterPro" id="IPR002771">
    <property type="entry name" value="Multi_antbiot-R_MarC"/>
</dbReference>
<name>A0A399EYM5_9DEIN</name>
<dbReference type="Pfam" id="PF01914">
    <property type="entry name" value="MarC"/>
    <property type="match status" value="1"/>
</dbReference>
<feature type="transmembrane region" description="Helical" evidence="7">
    <location>
        <begin position="6"/>
        <end position="28"/>
    </location>
</feature>
<dbReference type="NCBIfam" id="TIGR00427">
    <property type="entry name" value="NAAT family transporter"/>
    <property type="match status" value="1"/>
</dbReference>
<evidence type="ECO:0000256" key="4">
    <source>
        <dbReference type="ARBA" id="ARBA00022692"/>
    </source>
</evidence>
<accession>A0A399EYM5</accession>
<dbReference type="EMBL" id="QWLA01000005">
    <property type="protein sequence ID" value="RIH89118.1"/>
    <property type="molecule type" value="Genomic_DNA"/>
</dbReference>
<gene>
    <name evidence="8" type="ORF">Mrose_00503</name>
</gene>
<proteinExistence type="inferred from homology"/>